<organism evidence="1 2">
    <name type="scientific">Enterocloster lavalensis</name>
    <dbReference type="NCBI Taxonomy" id="460384"/>
    <lineage>
        <taxon>Bacteria</taxon>
        <taxon>Bacillati</taxon>
        <taxon>Bacillota</taxon>
        <taxon>Clostridia</taxon>
        <taxon>Lachnospirales</taxon>
        <taxon>Lachnospiraceae</taxon>
        <taxon>Enterocloster</taxon>
    </lineage>
</organism>
<evidence type="ECO:0000313" key="1">
    <source>
        <dbReference type="EMBL" id="SET98504.1"/>
    </source>
</evidence>
<dbReference type="GeneID" id="93277786"/>
<keyword evidence="2" id="KW-1185">Reference proteome</keyword>
<gene>
    <name evidence="1" type="ORF">SAMN05216313_12282</name>
</gene>
<sequence>MEIVMTEFLDVAALQRELGMEAWTMADCSVGADGMIYLLFSACVPERINGMFVDTRANTEYRGLGIAADWRDGTILGWEQYDFGMHEMNYHFIQPVGEDILLLGARTRRYRDGSADQNAVIVDRYGRKLHKMCLGDGIESCAVTRDGRIVTSYFDEGVFGNFGWDQPVGSCGLIVWDRDGNAVWKNRAYSICDCYAMNLDDQENLWFYYYDEFNLVRTDFKSKDWVFKPRRDGITAFLVTASGRGLLTDGGYGKHGQFHYYEFRGMNLAYKAPVDVVFDGKTLSFNWLHFRGSKAVLVDNCGRLFCREIL</sequence>
<reference evidence="2" key="1">
    <citation type="submission" date="2016-10" db="EMBL/GenBank/DDBJ databases">
        <authorList>
            <person name="Varghese N."/>
            <person name="Submissions S."/>
        </authorList>
    </citation>
    <scope>NUCLEOTIDE SEQUENCE [LARGE SCALE GENOMIC DNA]</scope>
    <source>
        <strain evidence="2">NLAE-zl-G277</strain>
    </source>
</reference>
<dbReference type="AlphaFoldDB" id="A0A1I0IQ46"/>
<evidence type="ECO:0000313" key="2">
    <source>
        <dbReference type="Proteomes" id="UP000198508"/>
    </source>
</evidence>
<dbReference type="STRING" id="460384.SAMN05216313_12282"/>
<dbReference type="Proteomes" id="UP000198508">
    <property type="component" value="Unassembled WGS sequence"/>
</dbReference>
<proteinExistence type="predicted"/>
<dbReference type="EMBL" id="FOIM01000022">
    <property type="protein sequence ID" value="SET98504.1"/>
    <property type="molecule type" value="Genomic_DNA"/>
</dbReference>
<name>A0A1I0IQ46_9FIRM</name>
<accession>A0A1I0IQ46</accession>
<dbReference type="RefSeq" id="WP_092367418.1">
    <property type="nucleotide sequence ID" value="NZ_DAINWJ010000183.1"/>
</dbReference>
<protein>
    <submittedName>
        <fullName evidence="1">Uncharacterized protein</fullName>
    </submittedName>
</protein>